<keyword evidence="2" id="KW-1185">Reference proteome</keyword>
<proteinExistence type="predicted"/>
<evidence type="ECO:0000313" key="1">
    <source>
        <dbReference type="EMBL" id="QEC67336.1"/>
    </source>
</evidence>
<reference evidence="1 2" key="1">
    <citation type="journal article" date="2016" name="Int. J. Syst. Evol. Microbiol.">
        <title>Panacibacter ginsenosidivorans gen. nov., sp. nov., with ginsenoside converting activity isolated from soil of a ginseng field.</title>
        <authorList>
            <person name="Siddiqi M.Z."/>
            <person name="Muhammad Shafi S."/>
            <person name="Choi K.D."/>
            <person name="Im W.T."/>
        </authorList>
    </citation>
    <scope>NUCLEOTIDE SEQUENCE [LARGE SCALE GENOMIC DNA]</scope>
    <source>
        <strain evidence="1 2">Gsoil1550</strain>
    </source>
</reference>
<dbReference type="EMBL" id="CP042435">
    <property type="protein sequence ID" value="QEC67336.1"/>
    <property type="molecule type" value="Genomic_DNA"/>
</dbReference>
<dbReference type="RefSeq" id="WP_147189143.1">
    <property type="nucleotide sequence ID" value="NZ_CP042435.1"/>
</dbReference>
<gene>
    <name evidence="1" type="ORF">FRZ67_08520</name>
</gene>
<organism evidence="1 2">
    <name type="scientific">Panacibacter ginsenosidivorans</name>
    <dbReference type="NCBI Taxonomy" id="1813871"/>
    <lineage>
        <taxon>Bacteria</taxon>
        <taxon>Pseudomonadati</taxon>
        <taxon>Bacteroidota</taxon>
        <taxon>Chitinophagia</taxon>
        <taxon>Chitinophagales</taxon>
        <taxon>Chitinophagaceae</taxon>
        <taxon>Panacibacter</taxon>
    </lineage>
</organism>
<dbReference type="AlphaFoldDB" id="A0A5B8V9E1"/>
<accession>A0A5B8V9E1</accession>
<dbReference type="OrthoDB" id="7859927at2"/>
<dbReference type="Proteomes" id="UP000321533">
    <property type="component" value="Chromosome"/>
</dbReference>
<dbReference type="KEGG" id="pgin:FRZ67_08520"/>
<sequence>MEKSRLEIDCAHGKGIASIVCCHLLNSVDSVGFIENNSDPDNLQAWCYACEFFFQQEEEMSEEFKNFNNAKVVCEKCYEELKNTHSIK</sequence>
<protein>
    <submittedName>
        <fullName evidence="1">Uncharacterized protein</fullName>
    </submittedName>
</protein>
<name>A0A5B8V9E1_9BACT</name>
<evidence type="ECO:0000313" key="2">
    <source>
        <dbReference type="Proteomes" id="UP000321533"/>
    </source>
</evidence>